<dbReference type="RefSeq" id="WP_016420921.1">
    <property type="nucleotide sequence ID" value="NZ_FNND01000005.1"/>
</dbReference>
<keyword evidence="1" id="KW-0812">Transmembrane</keyword>
<sequence length="231" mass="27648">MDSFYIICSAPFFLLTLVFLYFTVVRKNAFEERLALFRPTCQLSQKRDAYRQQVRKYSKYANIILLVILYLPLCAFIAILLKEGYEETGKLYISIYDDIKMVLLTVYVPVLLLHYLLFYVIKRNEKAQHMLLEQMSDDDFELLLKVKDSLSFTSKYNPPFVLCNDKLYIFIFFAIKEIDPTQITDLDWSYRRNGIFIEFKAPEKIIFTLPKKVLPHFLQIIEQYTDQEFYY</sequence>
<feature type="transmembrane region" description="Helical" evidence="1">
    <location>
        <begin position="101"/>
        <end position="121"/>
    </location>
</feature>
<name>A0A1H2XDZ1_9FLAO</name>
<organism evidence="2 3">
    <name type="scientific">Capnocytophaga granulosa</name>
    <dbReference type="NCBI Taxonomy" id="45242"/>
    <lineage>
        <taxon>Bacteria</taxon>
        <taxon>Pseudomonadati</taxon>
        <taxon>Bacteroidota</taxon>
        <taxon>Flavobacteriia</taxon>
        <taxon>Flavobacteriales</taxon>
        <taxon>Flavobacteriaceae</taxon>
        <taxon>Capnocytophaga</taxon>
    </lineage>
</organism>
<keyword evidence="1" id="KW-0472">Membrane</keyword>
<proteinExistence type="predicted"/>
<reference evidence="2 3" key="1">
    <citation type="submission" date="2016-10" db="EMBL/GenBank/DDBJ databases">
        <authorList>
            <person name="Varghese N."/>
            <person name="Submissions S."/>
        </authorList>
    </citation>
    <scope>NUCLEOTIDE SEQUENCE [LARGE SCALE GENOMIC DNA]</scope>
    <source>
        <strain evidence="2 3">DSM 11449</strain>
    </source>
</reference>
<gene>
    <name evidence="2" type="ORF">SAMN05444420_10573</name>
</gene>
<protein>
    <submittedName>
        <fullName evidence="2">Uncharacterized protein</fullName>
    </submittedName>
</protein>
<evidence type="ECO:0000256" key="1">
    <source>
        <dbReference type="SAM" id="Phobius"/>
    </source>
</evidence>
<evidence type="ECO:0000313" key="2">
    <source>
        <dbReference type="EMBL" id="SDW90684.1"/>
    </source>
</evidence>
<accession>A0A1H2XDZ1</accession>
<keyword evidence="1" id="KW-1133">Transmembrane helix</keyword>
<dbReference type="OrthoDB" id="1148807at2"/>
<comment type="caution">
    <text evidence="2">The sequence shown here is derived from an EMBL/GenBank/DDBJ whole genome shotgun (WGS) entry which is preliminary data.</text>
</comment>
<feature type="transmembrane region" description="Helical" evidence="1">
    <location>
        <begin position="60"/>
        <end position="81"/>
    </location>
</feature>
<dbReference type="Proteomes" id="UP000182771">
    <property type="component" value="Unassembled WGS sequence"/>
</dbReference>
<dbReference type="EMBL" id="FNND01000005">
    <property type="protein sequence ID" value="SDW90684.1"/>
    <property type="molecule type" value="Genomic_DNA"/>
</dbReference>
<keyword evidence="3" id="KW-1185">Reference proteome</keyword>
<dbReference type="GeneID" id="85016707"/>
<dbReference type="AlphaFoldDB" id="A0A1H2XDZ1"/>
<evidence type="ECO:0000313" key="3">
    <source>
        <dbReference type="Proteomes" id="UP000182771"/>
    </source>
</evidence>
<feature type="transmembrane region" description="Helical" evidence="1">
    <location>
        <begin position="6"/>
        <end position="24"/>
    </location>
</feature>